<evidence type="ECO:0008006" key="4">
    <source>
        <dbReference type="Google" id="ProtNLM"/>
    </source>
</evidence>
<feature type="transmembrane region" description="Helical" evidence="1">
    <location>
        <begin position="85"/>
        <end position="103"/>
    </location>
</feature>
<feature type="transmembrane region" description="Helical" evidence="1">
    <location>
        <begin position="283"/>
        <end position="304"/>
    </location>
</feature>
<organism evidence="2 3">
    <name type="scientific">Streptococcus loxodontisalivarius</name>
    <dbReference type="NCBI Taxonomy" id="1349415"/>
    <lineage>
        <taxon>Bacteria</taxon>
        <taxon>Bacillati</taxon>
        <taxon>Bacillota</taxon>
        <taxon>Bacilli</taxon>
        <taxon>Lactobacillales</taxon>
        <taxon>Streptococcaceae</taxon>
        <taxon>Streptococcus</taxon>
    </lineage>
</organism>
<keyword evidence="3" id="KW-1185">Reference proteome</keyword>
<dbReference type="EMBL" id="JAFBEH010000009">
    <property type="protein sequence ID" value="MBM7642352.1"/>
    <property type="molecule type" value="Genomic_DNA"/>
</dbReference>
<protein>
    <recommendedName>
        <fullName evidence="4">Glycosyltransferase RgtA/B/C/D-like domain-containing protein</fullName>
    </recommendedName>
</protein>
<keyword evidence="1" id="KW-1133">Transmembrane helix</keyword>
<sequence length="519" mass="60575">MKNRLYRMGLGLSKALQWLVRWGGIPLMGLLFLSSLLVQTIVYLDGGEWAELLPVKIWVFLTLIFFVFILYISRKWFAKQSHKKVFWSLALTYLLIGIVLIAITTDKTRDDAATVFRSAVEINSGNLRFLQTGEYLYRYPHQLGLVTFERLVMKIIPIPSMVIFFVLNLFAVIGINFSTWKTTDLLFKDEQITRYSILLSFAFLPQFFNILFVYGIIFGLFFASFGIYFLLRYLKTKNWKWAAGAIVFLALSYWIRNNYILLLVALSLVLFFETMSKKSFKPILIALAMIGLGWGMNKATVAYYEHLSGQDLSGTPKVTWLAMGLQDDGNSRRQPGWYNHYVRRIYFEKNGDYKAIEADAKASVQESVSYFIQHPAYTWTFFKDKFLSTWMDSTFESIWSGPSRFKKQPLINAFAASLYHGRWLYRILYQITHAILIMIYAGAFLFIAFFKKTDKDAHLKLYPFIYLAGGLVFHLLWETKSQYTSPYVYLLLPFVVAGYAYTFEKWQSGDFKKYSWRKK</sequence>
<comment type="caution">
    <text evidence="2">The sequence shown here is derived from an EMBL/GenBank/DDBJ whole genome shotgun (WGS) entry which is preliminary data.</text>
</comment>
<dbReference type="Proteomes" id="UP000697472">
    <property type="component" value="Unassembled WGS sequence"/>
</dbReference>
<feature type="transmembrane region" description="Helical" evidence="1">
    <location>
        <begin position="155"/>
        <end position="177"/>
    </location>
</feature>
<feature type="transmembrane region" description="Helical" evidence="1">
    <location>
        <begin position="55"/>
        <end position="73"/>
    </location>
</feature>
<keyword evidence="1" id="KW-0472">Membrane</keyword>
<accession>A0ABS2PSK2</accession>
<proteinExistence type="predicted"/>
<evidence type="ECO:0000313" key="2">
    <source>
        <dbReference type="EMBL" id="MBM7642352.1"/>
    </source>
</evidence>
<reference evidence="2 3" key="1">
    <citation type="submission" date="2021-01" db="EMBL/GenBank/DDBJ databases">
        <title>Genomic Encyclopedia of Type Strains, Phase IV (KMG-IV): sequencing the most valuable type-strain genomes for metagenomic binning, comparative biology and taxonomic classification.</title>
        <authorList>
            <person name="Goeker M."/>
        </authorList>
    </citation>
    <scope>NUCLEOTIDE SEQUENCE [LARGE SCALE GENOMIC DNA]</scope>
    <source>
        <strain evidence="2 3">DSM 27382</strain>
    </source>
</reference>
<keyword evidence="1" id="KW-0812">Transmembrane</keyword>
<gene>
    <name evidence="2" type="ORF">JOC28_000649</name>
</gene>
<evidence type="ECO:0000256" key="1">
    <source>
        <dbReference type="SAM" id="Phobius"/>
    </source>
</evidence>
<evidence type="ECO:0000313" key="3">
    <source>
        <dbReference type="Proteomes" id="UP000697472"/>
    </source>
</evidence>
<feature type="transmembrane region" description="Helical" evidence="1">
    <location>
        <begin position="20"/>
        <end position="43"/>
    </location>
</feature>
<feature type="transmembrane region" description="Helical" evidence="1">
    <location>
        <begin position="483"/>
        <end position="503"/>
    </location>
</feature>
<dbReference type="RefSeq" id="WP_386700829.1">
    <property type="nucleotide sequence ID" value="NZ_JBHSYL010000040.1"/>
</dbReference>
<feature type="transmembrane region" description="Helical" evidence="1">
    <location>
        <begin position="243"/>
        <end position="271"/>
    </location>
</feature>
<feature type="transmembrane region" description="Helical" evidence="1">
    <location>
        <begin position="427"/>
        <end position="449"/>
    </location>
</feature>
<feature type="transmembrane region" description="Helical" evidence="1">
    <location>
        <begin position="198"/>
        <end position="231"/>
    </location>
</feature>
<feature type="transmembrane region" description="Helical" evidence="1">
    <location>
        <begin position="461"/>
        <end position="477"/>
    </location>
</feature>
<name>A0ABS2PSK2_9STRE</name>